<dbReference type="Pfam" id="PF13847">
    <property type="entry name" value="Methyltransf_31"/>
    <property type="match status" value="1"/>
</dbReference>
<accession>A0A8E7B022</accession>
<keyword evidence="2" id="KW-0489">Methyltransferase</keyword>
<dbReference type="GO" id="GO:0032259">
    <property type="term" value="P:methylation"/>
    <property type="evidence" value="ECO:0007669"/>
    <property type="project" value="UniProtKB-KW"/>
</dbReference>
<name>A0A8E7B022_9EURY</name>
<dbReference type="KEGG" id="mrtj:KHC33_10730"/>
<dbReference type="InterPro" id="IPR029063">
    <property type="entry name" value="SAM-dependent_MTases_sf"/>
</dbReference>
<proteinExistence type="predicted"/>
<evidence type="ECO:0000313" key="3">
    <source>
        <dbReference type="Proteomes" id="UP000680656"/>
    </source>
</evidence>
<dbReference type="RefSeq" id="WP_214418635.1">
    <property type="nucleotide sequence ID" value="NZ_CP075546.1"/>
</dbReference>
<dbReference type="CDD" id="cd02440">
    <property type="entry name" value="AdoMet_MTases"/>
    <property type="match status" value="1"/>
</dbReference>
<evidence type="ECO:0000259" key="1">
    <source>
        <dbReference type="Pfam" id="PF13847"/>
    </source>
</evidence>
<gene>
    <name evidence="2" type="ORF">KHC33_10730</name>
</gene>
<dbReference type="Gene3D" id="3.40.50.150">
    <property type="entry name" value="Vaccinia Virus protein VP39"/>
    <property type="match status" value="1"/>
</dbReference>
<sequence length="270" mass="29850">MESFSSGFARVDTATDSKSFVQYLNLIHSLPFFQECKKQSYQELNVCPGTSILEVGCGNGVDAWVMAGLAGQEGRVVGIDVSSTMLISAKTGQYSGSASPHFMMSDAVHLPFVDGIFDGVRTDRVLQHTKSPSDVIREMTRVLRKSGTIVMFEPDWDTYGIWPGDRKVTRKIIDFWCGNIPSGWVGKSLYSACVNANLHHIEMKPIVLTITDLNIANKVFDLENTISLVTKSEIITPDESETLLSDLHDAENSHSFFSSLVFYLVTGVKH</sequence>
<keyword evidence="2" id="KW-0808">Transferase</keyword>
<reference evidence="2 3" key="1">
    <citation type="submission" date="2021-05" db="EMBL/GenBank/DDBJ databases">
        <title>A novel Methanospirillum isolate from a pyrite-forming mixed culture.</title>
        <authorList>
            <person name="Bunk B."/>
            <person name="Sproer C."/>
            <person name="Spring S."/>
            <person name="Pester M."/>
        </authorList>
    </citation>
    <scope>NUCLEOTIDE SEQUENCE [LARGE SCALE GENOMIC DNA]</scope>
    <source>
        <strain evidence="2 3">J.3.6.1-F.2.7.3</strain>
    </source>
</reference>
<dbReference type="GO" id="GO:0008168">
    <property type="term" value="F:methyltransferase activity"/>
    <property type="evidence" value="ECO:0007669"/>
    <property type="project" value="UniProtKB-KW"/>
</dbReference>
<feature type="domain" description="Methyltransferase" evidence="1">
    <location>
        <begin position="49"/>
        <end position="155"/>
    </location>
</feature>
<keyword evidence="3" id="KW-1185">Reference proteome</keyword>
<dbReference type="EMBL" id="CP075546">
    <property type="protein sequence ID" value="QVV87816.1"/>
    <property type="molecule type" value="Genomic_DNA"/>
</dbReference>
<dbReference type="AlphaFoldDB" id="A0A8E7B022"/>
<dbReference type="SUPFAM" id="SSF53335">
    <property type="entry name" value="S-adenosyl-L-methionine-dependent methyltransferases"/>
    <property type="match status" value="1"/>
</dbReference>
<organism evidence="2 3">
    <name type="scientific">Methanospirillum purgamenti</name>
    <dbReference type="NCBI Taxonomy" id="2834276"/>
    <lineage>
        <taxon>Archaea</taxon>
        <taxon>Methanobacteriati</taxon>
        <taxon>Methanobacteriota</taxon>
        <taxon>Stenosarchaea group</taxon>
        <taxon>Methanomicrobia</taxon>
        <taxon>Methanomicrobiales</taxon>
        <taxon>Methanospirillaceae</taxon>
        <taxon>Methanospirillum</taxon>
    </lineage>
</organism>
<dbReference type="PANTHER" id="PTHR43591">
    <property type="entry name" value="METHYLTRANSFERASE"/>
    <property type="match status" value="1"/>
</dbReference>
<dbReference type="PANTHER" id="PTHR43591:SF78">
    <property type="entry name" value="SLR0407 PROTEIN"/>
    <property type="match status" value="1"/>
</dbReference>
<protein>
    <submittedName>
        <fullName evidence="2">Methyltransferase domain-containing protein</fullName>
    </submittedName>
</protein>
<dbReference type="GeneID" id="65097664"/>
<dbReference type="Proteomes" id="UP000680656">
    <property type="component" value="Chromosome"/>
</dbReference>
<evidence type="ECO:0000313" key="2">
    <source>
        <dbReference type="EMBL" id="QVV87816.1"/>
    </source>
</evidence>
<dbReference type="InterPro" id="IPR025714">
    <property type="entry name" value="Methyltranfer_dom"/>
</dbReference>